<keyword evidence="5 6" id="KW-0456">Lyase</keyword>
<dbReference type="eggNOG" id="COG0284">
    <property type="taxonomic scope" value="Bacteria"/>
</dbReference>
<dbReference type="PANTHER" id="PTHR32119:SF2">
    <property type="entry name" value="OROTIDINE 5'-PHOSPHATE DECARBOXYLASE"/>
    <property type="match status" value="1"/>
</dbReference>
<dbReference type="EC" id="4.1.1.23" evidence="6"/>
<dbReference type="EMBL" id="JOKH01000002">
    <property type="protein sequence ID" value="KEQ17747.1"/>
    <property type="molecule type" value="Genomic_DNA"/>
</dbReference>
<comment type="function">
    <text evidence="1 6">Catalyzes the decarboxylation of orotidine 5'-monophosphate (OMP) to uridine 5'-monophosphate (UMP).</text>
</comment>
<dbReference type="Pfam" id="PF00215">
    <property type="entry name" value="OMPdecase"/>
    <property type="match status" value="1"/>
</dbReference>
<dbReference type="InterPro" id="IPR014732">
    <property type="entry name" value="OMPdecase"/>
</dbReference>
<comment type="similarity">
    <text evidence="6">Belongs to the OMP decarboxylase family. Type 1 subfamily.</text>
</comment>
<comment type="caution">
    <text evidence="9">The sequence shown here is derived from an EMBL/GenBank/DDBJ whole genome shotgun (WGS) entry which is preliminary data.</text>
</comment>
<proteinExistence type="inferred from homology"/>
<evidence type="ECO:0000313" key="9">
    <source>
        <dbReference type="EMBL" id="KEQ17747.1"/>
    </source>
</evidence>
<dbReference type="HAMAP" id="MF_01200_B">
    <property type="entry name" value="OMPdecase_type1_B"/>
    <property type="match status" value="1"/>
</dbReference>
<feature type="domain" description="Orotidine 5'-phosphate decarboxylase" evidence="8">
    <location>
        <begin position="6"/>
        <end position="225"/>
    </location>
</feature>
<evidence type="ECO:0000256" key="2">
    <source>
        <dbReference type="ARBA" id="ARBA00004861"/>
    </source>
</evidence>
<evidence type="ECO:0000313" key="10">
    <source>
        <dbReference type="Proteomes" id="UP000028073"/>
    </source>
</evidence>
<dbReference type="GO" id="GO:0005829">
    <property type="term" value="C:cytosol"/>
    <property type="evidence" value="ECO:0007669"/>
    <property type="project" value="TreeGrafter"/>
</dbReference>
<dbReference type="InterPro" id="IPR011060">
    <property type="entry name" value="RibuloseP-bd_barrel"/>
</dbReference>
<feature type="binding site" evidence="6 7">
    <location>
        <position position="209"/>
    </location>
    <ligand>
        <name>substrate</name>
    </ligand>
</feature>
<comment type="catalytic activity">
    <reaction evidence="6">
        <text>orotidine 5'-phosphate + H(+) = UMP + CO2</text>
        <dbReference type="Rhea" id="RHEA:11596"/>
        <dbReference type="ChEBI" id="CHEBI:15378"/>
        <dbReference type="ChEBI" id="CHEBI:16526"/>
        <dbReference type="ChEBI" id="CHEBI:57538"/>
        <dbReference type="ChEBI" id="CHEBI:57865"/>
        <dbReference type="EC" id="4.1.1.23"/>
    </reaction>
</comment>
<feature type="binding site" evidence="6 7">
    <location>
        <position position="180"/>
    </location>
    <ligand>
        <name>substrate</name>
    </ligand>
</feature>
<dbReference type="NCBIfam" id="NF001273">
    <property type="entry name" value="PRK00230.1"/>
    <property type="match status" value="1"/>
</dbReference>
<keyword evidence="10" id="KW-1185">Reference proteome</keyword>
<evidence type="ECO:0000256" key="6">
    <source>
        <dbReference type="HAMAP-Rule" id="MF_01200"/>
    </source>
</evidence>
<evidence type="ECO:0000256" key="3">
    <source>
        <dbReference type="ARBA" id="ARBA00022793"/>
    </source>
</evidence>
<reference evidence="9 10" key="1">
    <citation type="submission" date="2014-06" db="EMBL/GenBank/DDBJ databases">
        <title>Whole Genome Sequences of Three Symbiotic Endozoicomonas Bacteria.</title>
        <authorList>
            <person name="Neave M.J."/>
            <person name="Apprill A."/>
            <person name="Voolstra C.R."/>
        </authorList>
    </citation>
    <scope>NUCLEOTIDE SEQUENCE [LARGE SCALE GENOMIC DNA]</scope>
    <source>
        <strain evidence="9 10">DSM 25634</strain>
    </source>
</reference>
<dbReference type="Proteomes" id="UP000028073">
    <property type="component" value="Unassembled WGS sequence"/>
</dbReference>
<dbReference type="InterPro" id="IPR001754">
    <property type="entry name" value="OMPdeCOase_dom"/>
</dbReference>
<dbReference type="SUPFAM" id="SSF51366">
    <property type="entry name" value="Ribulose-phoshate binding barrel"/>
    <property type="match status" value="1"/>
</dbReference>
<feature type="binding site" evidence="6 7">
    <location>
        <position position="119"/>
    </location>
    <ligand>
        <name>substrate</name>
    </ligand>
</feature>
<dbReference type="STRING" id="1137799.GZ78_08675"/>
<gene>
    <name evidence="6" type="primary">pyrF</name>
    <name evidence="9" type="ORF">GZ78_08675</name>
</gene>
<dbReference type="SMART" id="SM00934">
    <property type="entry name" value="OMPdecase"/>
    <property type="match status" value="1"/>
</dbReference>
<evidence type="ECO:0000256" key="5">
    <source>
        <dbReference type="ARBA" id="ARBA00023239"/>
    </source>
</evidence>
<dbReference type="InterPro" id="IPR013785">
    <property type="entry name" value="Aldolase_TIM"/>
</dbReference>
<dbReference type="UniPathway" id="UPA00070">
    <property type="reaction ID" value="UER00120"/>
</dbReference>
<protein>
    <recommendedName>
        <fullName evidence="6">Orotidine 5'-phosphate decarboxylase</fullName>
        <ecNumber evidence="6">4.1.1.23</ecNumber>
    </recommendedName>
    <alternativeName>
        <fullName evidence="6">OMP decarboxylase</fullName>
        <shortName evidence="6">OMPDCase</shortName>
        <shortName evidence="6">OMPdecase</shortName>
    </alternativeName>
</protein>
<evidence type="ECO:0000256" key="7">
    <source>
        <dbReference type="PIRSR" id="PIRSR614732-2"/>
    </source>
</evidence>
<dbReference type="NCBIfam" id="TIGR01740">
    <property type="entry name" value="pyrF"/>
    <property type="match status" value="1"/>
</dbReference>
<sequence>MSGRSELVVALDVETLDQVKKLVSQLGPEVEYYKIGHQLMTSEGPTAIHYLKEQHKTVFLDLKLHEIPNSVTAAVRSAGRHGVDMVSVHASGGQAMMKAAVAAAEEFSRMKVVALTVVTGLDQRAMNELGWHCSPLEQVIRLTELAVKSGCHGVIASSQEAKKIKGIVPKDFLIITPGIRLAEDDKGDQVRSGTPAIAALNGATHLVVGRPIIQAQDPAKVARRVVTEVEEA</sequence>
<name>A0A081NH24_9GAMM</name>
<evidence type="ECO:0000259" key="8">
    <source>
        <dbReference type="SMART" id="SM00934"/>
    </source>
</evidence>
<feature type="binding site" evidence="6 7">
    <location>
        <position position="34"/>
    </location>
    <ligand>
        <name>substrate</name>
    </ligand>
</feature>
<dbReference type="Gene3D" id="3.20.20.70">
    <property type="entry name" value="Aldolase class I"/>
    <property type="match status" value="1"/>
</dbReference>
<feature type="active site" description="Proton donor" evidence="6">
    <location>
        <position position="63"/>
    </location>
</feature>
<comment type="caution">
    <text evidence="6">Lacks conserved residue(s) required for the propagation of feature annotation.</text>
</comment>
<dbReference type="InterPro" id="IPR047596">
    <property type="entry name" value="OMPdecase_bac"/>
</dbReference>
<feature type="binding site" evidence="6 7">
    <location>
        <position position="12"/>
    </location>
    <ligand>
        <name>substrate</name>
    </ligand>
</feature>
<organism evidence="9 10">
    <name type="scientific">Endozoicomonas numazuensis</name>
    <dbReference type="NCBI Taxonomy" id="1137799"/>
    <lineage>
        <taxon>Bacteria</taxon>
        <taxon>Pseudomonadati</taxon>
        <taxon>Pseudomonadota</taxon>
        <taxon>Gammaproteobacteria</taxon>
        <taxon>Oceanospirillales</taxon>
        <taxon>Endozoicomonadaceae</taxon>
        <taxon>Endozoicomonas</taxon>
    </lineage>
</organism>
<evidence type="ECO:0000256" key="4">
    <source>
        <dbReference type="ARBA" id="ARBA00022975"/>
    </source>
</evidence>
<keyword evidence="3 6" id="KW-0210">Decarboxylase</keyword>
<feature type="binding site" evidence="6 7">
    <location>
        <position position="189"/>
    </location>
    <ligand>
        <name>substrate</name>
    </ligand>
</feature>
<dbReference type="GO" id="GO:0004590">
    <property type="term" value="F:orotidine-5'-phosphate decarboxylase activity"/>
    <property type="evidence" value="ECO:0007669"/>
    <property type="project" value="UniProtKB-UniRule"/>
</dbReference>
<dbReference type="AlphaFoldDB" id="A0A081NH24"/>
<dbReference type="CDD" id="cd04725">
    <property type="entry name" value="OMP_decarboxylase_like"/>
    <property type="match status" value="1"/>
</dbReference>
<accession>A0A081NH24</accession>
<feature type="binding site" evidence="6 7">
    <location>
        <position position="210"/>
    </location>
    <ligand>
        <name>substrate</name>
    </ligand>
</feature>
<comment type="subunit">
    <text evidence="6">Homodimer.</text>
</comment>
<evidence type="ECO:0000256" key="1">
    <source>
        <dbReference type="ARBA" id="ARBA00002356"/>
    </source>
</evidence>
<dbReference type="GO" id="GO:0044205">
    <property type="term" value="P:'de novo' UMP biosynthetic process"/>
    <property type="evidence" value="ECO:0007669"/>
    <property type="project" value="UniProtKB-UniRule"/>
</dbReference>
<comment type="pathway">
    <text evidence="2 6">Pyrimidine metabolism; UMP biosynthesis via de novo pathway; UMP from orotate: step 2/2.</text>
</comment>
<dbReference type="PANTHER" id="PTHR32119">
    <property type="entry name" value="OROTIDINE 5'-PHOSPHATE DECARBOXYLASE"/>
    <property type="match status" value="1"/>
</dbReference>
<dbReference type="GO" id="GO:0006207">
    <property type="term" value="P:'de novo' pyrimidine nucleobase biosynthetic process"/>
    <property type="evidence" value="ECO:0007669"/>
    <property type="project" value="InterPro"/>
</dbReference>
<keyword evidence="4 6" id="KW-0665">Pyrimidine biosynthesis</keyword>